<evidence type="ECO:0000313" key="2">
    <source>
        <dbReference type="Proteomes" id="UP001279681"/>
    </source>
</evidence>
<protein>
    <submittedName>
        <fullName evidence="1">Uncharacterized protein</fullName>
    </submittedName>
</protein>
<accession>A0ABU4W7S5</accession>
<evidence type="ECO:0000313" key="1">
    <source>
        <dbReference type="EMBL" id="MDX8335582.1"/>
    </source>
</evidence>
<comment type="caution">
    <text evidence="1">The sequence shown here is derived from an EMBL/GenBank/DDBJ whole genome shotgun (WGS) entry which is preliminary data.</text>
</comment>
<dbReference type="EMBL" id="JAVIKH010000003">
    <property type="protein sequence ID" value="MDX8335582.1"/>
    <property type="molecule type" value="Genomic_DNA"/>
</dbReference>
<gene>
    <name evidence="1" type="ORF">RFV38_03550</name>
</gene>
<name>A0ABU4W7S5_9FUSO</name>
<organism evidence="1 2">
    <name type="scientific">Candidatus Cetobacterium colombiensis</name>
    <dbReference type="NCBI Taxonomy" id="3073100"/>
    <lineage>
        <taxon>Bacteria</taxon>
        <taxon>Fusobacteriati</taxon>
        <taxon>Fusobacteriota</taxon>
        <taxon>Fusobacteriia</taxon>
        <taxon>Fusobacteriales</taxon>
        <taxon>Fusobacteriaceae</taxon>
        <taxon>Cetobacterium</taxon>
    </lineage>
</organism>
<dbReference type="Proteomes" id="UP001279681">
    <property type="component" value="Unassembled WGS sequence"/>
</dbReference>
<sequence>MNKKRKKINFYFEQCSKRNIKEVFDMLLGTCCIVLGFHTGYNTEQSDDAIPP</sequence>
<proteinExistence type="predicted"/>
<keyword evidence="2" id="KW-1185">Reference proteome</keyword>
<reference evidence="2" key="1">
    <citation type="submission" date="2023-07" db="EMBL/GenBank/DDBJ databases">
        <authorList>
            <person name="Colorado M.A."/>
            <person name="Villamil L.M."/>
            <person name="Melo J.F."/>
            <person name="Rodriguez J.A."/>
            <person name="Ruiz R.Y."/>
        </authorList>
    </citation>
    <scope>NUCLEOTIDE SEQUENCE [LARGE SCALE GENOMIC DNA]</scope>
    <source>
        <strain evidence="2">C33</strain>
    </source>
</reference>
<dbReference type="RefSeq" id="WP_320312990.1">
    <property type="nucleotide sequence ID" value="NZ_JAVIKH010000003.1"/>
</dbReference>